<protein>
    <submittedName>
        <fullName evidence="2">Uncharacterized protein</fullName>
    </submittedName>
</protein>
<reference evidence="2" key="1">
    <citation type="submission" date="2019-06" db="EMBL/GenBank/DDBJ databases">
        <authorList>
            <person name="Zheng W."/>
        </authorList>
    </citation>
    <scope>NUCLEOTIDE SEQUENCE</scope>
    <source>
        <strain evidence="2">QDHG01</strain>
    </source>
</reference>
<dbReference type="EMBL" id="RRYP01010749">
    <property type="protein sequence ID" value="TNV78185.1"/>
    <property type="molecule type" value="Genomic_DNA"/>
</dbReference>
<gene>
    <name evidence="2" type="ORF">FGO68_gene13741</name>
</gene>
<evidence type="ECO:0000313" key="2">
    <source>
        <dbReference type="EMBL" id="TNV78185.1"/>
    </source>
</evidence>
<keyword evidence="3" id="KW-1185">Reference proteome</keyword>
<dbReference type="AlphaFoldDB" id="A0A8J8T197"/>
<proteinExistence type="predicted"/>
<comment type="caution">
    <text evidence="2">The sequence shown here is derived from an EMBL/GenBank/DDBJ whole genome shotgun (WGS) entry which is preliminary data.</text>
</comment>
<evidence type="ECO:0000256" key="1">
    <source>
        <dbReference type="SAM" id="MobiDB-lite"/>
    </source>
</evidence>
<evidence type="ECO:0000313" key="3">
    <source>
        <dbReference type="Proteomes" id="UP000785679"/>
    </source>
</evidence>
<feature type="region of interest" description="Disordered" evidence="1">
    <location>
        <begin position="1"/>
        <end position="23"/>
    </location>
</feature>
<organism evidence="2 3">
    <name type="scientific">Halteria grandinella</name>
    <dbReference type="NCBI Taxonomy" id="5974"/>
    <lineage>
        <taxon>Eukaryota</taxon>
        <taxon>Sar</taxon>
        <taxon>Alveolata</taxon>
        <taxon>Ciliophora</taxon>
        <taxon>Intramacronucleata</taxon>
        <taxon>Spirotrichea</taxon>
        <taxon>Stichotrichia</taxon>
        <taxon>Sporadotrichida</taxon>
        <taxon>Halteriidae</taxon>
        <taxon>Halteria</taxon>
    </lineage>
</organism>
<dbReference type="Proteomes" id="UP000785679">
    <property type="component" value="Unassembled WGS sequence"/>
</dbReference>
<name>A0A8J8T197_HALGN</name>
<accession>A0A8J8T197</accession>
<sequence length="412" mass="47264">MYLKPTSKSPYLPESGSPSTLQFSDSSIYLDDGLSSDSSRNQSTRKPIQIIRRSPVKINNVVFRRENTAQNTDIAMLFYDRKPVSRTNQPMLSNRGNTQLRQSKKQALTNLNEIGGITFFPQHAVAEEQPQKCQILKRYLELSIDHGDQKGFQAYENQINAPMSKLMAKKSTKNLRILSNHCGVMQRLSSLKKNNSTSKDVYNPYTQENSQCKQLLPSLQINALTAVKIPREIALSRVPFRSQSDSLKRKDVYTSYASDVFTRSGEFNSSDNNYKVYDHVNSSLLFQNQKCRLPLQMHFQKAVSYKSMRHSPTHAPQDNCFQMPYQRKIKLLNQQVIDVKVKIKKAQVSRNNKILSLQQSISKNSFIFGGEAININSQEEKEKIERRKGIQEGIANYIKRVKQLRAHSNARY</sequence>